<dbReference type="InterPro" id="IPR003838">
    <property type="entry name" value="ABC3_permease_C"/>
</dbReference>
<dbReference type="KEGG" id="psic:J4E96_09290"/>
<name>A0A8A4ZHV5_9MICO</name>
<dbReference type="PANTHER" id="PTHR30572">
    <property type="entry name" value="MEMBRANE COMPONENT OF TRANSPORTER-RELATED"/>
    <property type="match status" value="1"/>
</dbReference>
<dbReference type="GO" id="GO:0022857">
    <property type="term" value="F:transmembrane transporter activity"/>
    <property type="evidence" value="ECO:0007669"/>
    <property type="project" value="TreeGrafter"/>
</dbReference>
<evidence type="ECO:0000256" key="2">
    <source>
        <dbReference type="ARBA" id="ARBA00022475"/>
    </source>
</evidence>
<evidence type="ECO:0000256" key="1">
    <source>
        <dbReference type="ARBA" id="ARBA00004651"/>
    </source>
</evidence>
<keyword evidence="3 7" id="KW-0812">Transmembrane</keyword>
<feature type="domain" description="ABC3 transporter permease C-terminal" evidence="8">
    <location>
        <begin position="274"/>
        <end position="384"/>
    </location>
</feature>
<dbReference type="PANTHER" id="PTHR30572:SF4">
    <property type="entry name" value="ABC TRANSPORTER PERMEASE YTRF"/>
    <property type="match status" value="1"/>
</dbReference>
<dbReference type="AlphaFoldDB" id="A0A8A4ZHV5"/>
<keyword evidence="11" id="KW-1185">Reference proteome</keyword>
<dbReference type="Pfam" id="PF02687">
    <property type="entry name" value="FtsX"/>
    <property type="match status" value="1"/>
</dbReference>
<feature type="domain" description="MacB-like periplasmic core" evidence="9">
    <location>
        <begin position="22"/>
        <end position="207"/>
    </location>
</feature>
<accession>A0A8A4ZHV5</accession>
<keyword evidence="5 7" id="KW-0472">Membrane</keyword>
<feature type="transmembrane region" description="Helical" evidence="7">
    <location>
        <begin position="320"/>
        <end position="344"/>
    </location>
</feature>
<gene>
    <name evidence="10" type="ORF">J4E96_09290</name>
</gene>
<evidence type="ECO:0000313" key="11">
    <source>
        <dbReference type="Proteomes" id="UP000663937"/>
    </source>
</evidence>
<evidence type="ECO:0000256" key="5">
    <source>
        <dbReference type="ARBA" id="ARBA00023136"/>
    </source>
</evidence>
<evidence type="ECO:0000256" key="6">
    <source>
        <dbReference type="ARBA" id="ARBA00038076"/>
    </source>
</evidence>
<keyword evidence="4 7" id="KW-1133">Transmembrane helix</keyword>
<evidence type="ECO:0000259" key="9">
    <source>
        <dbReference type="Pfam" id="PF12704"/>
    </source>
</evidence>
<comment type="similarity">
    <text evidence="6">Belongs to the ABC-4 integral membrane protein family.</text>
</comment>
<dbReference type="Pfam" id="PF12704">
    <property type="entry name" value="MacB_PCD"/>
    <property type="match status" value="1"/>
</dbReference>
<proteinExistence type="inferred from homology"/>
<feature type="transmembrane region" description="Helical" evidence="7">
    <location>
        <begin position="268"/>
        <end position="293"/>
    </location>
</feature>
<keyword evidence="2" id="KW-1003">Cell membrane</keyword>
<protein>
    <submittedName>
        <fullName evidence="10">ABC transporter permease</fullName>
    </submittedName>
</protein>
<dbReference type="InterPro" id="IPR025857">
    <property type="entry name" value="MacB_PCD"/>
</dbReference>
<dbReference type="Proteomes" id="UP000663937">
    <property type="component" value="Chromosome"/>
</dbReference>
<evidence type="ECO:0000259" key="8">
    <source>
        <dbReference type="Pfam" id="PF02687"/>
    </source>
</evidence>
<organism evidence="10 11">
    <name type="scientific">Pengzhenrongella sicca</name>
    <dbReference type="NCBI Taxonomy" id="2819238"/>
    <lineage>
        <taxon>Bacteria</taxon>
        <taxon>Bacillati</taxon>
        <taxon>Actinomycetota</taxon>
        <taxon>Actinomycetes</taxon>
        <taxon>Micrococcales</taxon>
        <taxon>Pengzhenrongella</taxon>
    </lineage>
</organism>
<sequence>MRAGDLLHLGSAGLRARPARAVLSALGIAIGIAAMVAVVGLSASSQEQLNRQLATLGTNLLTAGVSDSGGGLGPPPPLPADAAARVERIAGVIMATTTTDLHDVAVYRSRAVDAGLTGGLTVTATELDLLDVVEGHVRAGSWLDEATAQFPTTVLGAIAAQRLGVTEVGRQVWLGGRNTTVVGILDPVQLAPELDIAALVGMPVATSKFGNSGNPTRLYERSTDATVSAVAGLIAPAIQPERPSAVAVSRPSDALAARDAADETFTGLLLGLGSIGLLVGGIGVANTMIISVIERRREIGLRRALGATRHHIAAQFLSEALLLSALGGITGAGIGAAVTALGALANGWIPVVPPGVLVIGVAATLAIGAVAGIYPALRAARTPPTVALAA</sequence>
<feature type="transmembrane region" description="Helical" evidence="7">
    <location>
        <begin position="21"/>
        <end position="43"/>
    </location>
</feature>
<comment type="subcellular location">
    <subcellularLocation>
        <location evidence="1">Cell membrane</location>
        <topology evidence="1">Multi-pass membrane protein</topology>
    </subcellularLocation>
</comment>
<dbReference type="EMBL" id="CP071868">
    <property type="protein sequence ID" value="QTE31434.1"/>
    <property type="molecule type" value="Genomic_DNA"/>
</dbReference>
<reference evidence="10" key="1">
    <citation type="submission" date="2021-03" db="EMBL/GenBank/DDBJ databases">
        <title>Pengzhenrongella sicca gen. nov., sp. nov., a new member of suborder Micrococcineae isolated from High-Arctic tundra soil.</title>
        <authorList>
            <person name="Peng F."/>
        </authorList>
    </citation>
    <scope>NUCLEOTIDE SEQUENCE</scope>
    <source>
        <strain evidence="10">LRZ-2</strain>
    </source>
</reference>
<evidence type="ECO:0000256" key="3">
    <source>
        <dbReference type="ARBA" id="ARBA00022692"/>
    </source>
</evidence>
<dbReference type="GO" id="GO:0005886">
    <property type="term" value="C:plasma membrane"/>
    <property type="evidence" value="ECO:0007669"/>
    <property type="project" value="UniProtKB-SubCell"/>
</dbReference>
<evidence type="ECO:0000256" key="4">
    <source>
        <dbReference type="ARBA" id="ARBA00022989"/>
    </source>
</evidence>
<feature type="transmembrane region" description="Helical" evidence="7">
    <location>
        <begin position="356"/>
        <end position="377"/>
    </location>
</feature>
<dbReference type="InterPro" id="IPR050250">
    <property type="entry name" value="Macrolide_Exporter_MacB"/>
</dbReference>
<evidence type="ECO:0000313" key="10">
    <source>
        <dbReference type="EMBL" id="QTE31434.1"/>
    </source>
</evidence>
<evidence type="ECO:0000256" key="7">
    <source>
        <dbReference type="SAM" id="Phobius"/>
    </source>
</evidence>